<dbReference type="KEGG" id="pti:PHATRDRAFT_39969"/>
<sequence>MTMISKNLNNTTTETNLEKQTEQLRRSDGELLAETEIQEWHPAVKLAARKSQQGQQYPYIFVPLEMGGSGRTHTVSEGSRRLLQEEISFQDLQNMTELFYKKAFADPTLDQFIRSHNDPHGSRFAKWIHQKLSGSTVWDQDRRTRNLEPVEVAGGYNHVVHDRSSAHVAAWYSKKRPSNEVGRHFKLDEARVWMRLHFWAMRESGIAEKSPSFADYYFRFIAHFVKVYEAMAPVYARDSLRWSANQRNIQTYLDNGRVMKDVLGLSLEEAQLQIPEEERNDFDWPYNASPH</sequence>
<dbReference type="AlphaFoldDB" id="B7GA42"/>
<dbReference type="HOGENOM" id="CLU_958001_0_0_1"/>
<dbReference type="EMBL" id="CM000623">
    <property type="protein sequence ID" value="EEC44671.1"/>
    <property type="molecule type" value="Genomic_DNA"/>
</dbReference>
<feature type="region of interest" description="Disordered" evidence="1">
    <location>
        <begin position="1"/>
        <end position="27"/>
    </location>
</feature>
<dbReference type="OMA" id="LENDHRM"/>
<gene>
    <name evidence="2" type="ORF">PHATRDRAFT_39969</name>
</gene>
<dbReference type="InParanoid" id="B7GA42"/>
<organism evidence="2 3">
    <name type="scientific">Phaeodactylum tricornutum (strain CCAP 1055/1)</name>
    <dbReference type="NCBI Taxonomy" id="556484"/>
    <lineage>
        <taxon>Eukaryota</taxon>
        <taxon>Sar</taxon>
        <taxon>Stramenopiles</taxon>
        <taxon>Ochrophyta</taxon>
        <taxon>Bacillariophyta</taxon>
        <taxon>Bacillariophyceae</taxon>
        <taxon>Bacillariophycidae</taxon>
        <taxon>Naviculales</taxon>
        <taxon>Phaeodactylaceae</taxon>
        <taxon>Phaeodactylum</taxon>
    </lineage>
</organism>
<accession>B7GA42</accession>
<keyword evidence="3" id="KW-1185">Reference proteome</keyword>
<evidence type="ECO:0000313" key="2">
    <source>
        <dbReference type="EMBL" id="EEC44671.1"/>
    </source>
</evidence>
<evidence type="ECO:0000313" key="3">
    <source>
        <dbReference type="Proteomes" id="UP000000759"/>
    </source>
</evidence>
<dbReference type="Proteomes" id="UP000000759">
    <property type="component" value="Chromosome 21"/>
</dbReference>
<dbReference type="GeneID" id="7195576"/>
<reference evidence="3" key="2">
    <citation type="submission" date="2008-08" db="EMBL/GenBank/DDBJ databases">
        <authorList>
            <consortium name="Diatom Consortium"/>
            <person name="Grigoriev I."/>
            <person name="Grimwood J."/>
            <person name="Kuo A."/>
            <person name="Otillar R.P."/>
            <person name="Salamov A."/>
            <person name="Detter J.C."/>
            <person name="Lindquist E."/>
            <person name="Shapiro H."/>
            <person name="Lucas S."/>
            <person name="Glavina del Rio T."/>
            <person name="Pitluck S."/>
            <person name="Rokhsar D."/>
            <person name="Bowler C."/>
        </authorList>
    </citation>
    <scope>GENOME REANNOTATION</scope>
    <source>
        <strain evidence="3">CCAP 1055/1</strain>
    </source>
</reference>
<feature type="compositionally biased region" description="Basic and acidic residues" evidence="1">
    <location>
        <begin position="16"/>
        <end position="27"/>
    </location>
</feature>
<dbReference type="PaxDb" id="2850-Phatr39969"/>
<protein>
    <submittedName>
        <fullName evidence="2">Uncharacterized protein</fullName>
    </submittedName>
</protein>
<reference evidence="2 3" key="1">
    <citation type="journal article" date="2008" name="Nature">
        <title>The Phaeodactylum genome reveals the evolutionary history of diatom genomes.</title>
        <authorList>
            <person name="Bowler C."/>
            <person name="Allen A.E."/>
            <person name="Badger J.H."/>
            <person name="Grimwood J."/>
            <person name="Jabbari K."/>
            <person name="Kuo A."/>
            <person name="Maheswari U."/>
            <person name="Martens C."/>
            <person name="Maumus F."/>
            <person name="Otillar R.P."/>
            <person name="Rayko E."/>
            <person name="Salamov A."/>
            <person name="Vandepoele K."/>
            <person name="Beszteri B."/>
            <person name="Gruber A."/>
            <person name="Heijde M."/>
            <person name="Katinka M."/>
            <person name="Mock T."/>
            <person name="Valentin K."/>
            <person name="Verret F."/>
            <person name="Berges J.A."/>
            <person name="Brownlee C."/>
            <person name="Cadoret J.P."/>
            <person name="Chiovitti A."/>
            <person name="Choi C.J."/>
            <person name="Coesel S."/>
            <person name="De Martino A."/>
            <person name="Detter J.C."/>
            <person name="Durkin C."/>
            <person name="Falciatore A."/>
            <person name="Fournet J."/>
            <person name="Haruta M."/>
            <person name="Huysman M.J."/>
            <person name="Jenkins B.D."/>
            <person name="Jiroutova K."/>
            <person name="Jorgensen R.E."/>
            <person name="Joubert Y."/>
            <person name="Kaplan A."/>
            <person name="Kroger N."/>
            <person name="Kroth P.G."/>
            <person name="La Roche J."/>
            <person name="Lindquist E."/>
            <person name="Lommer M."/>
            <person name="Martin-Jezequel V."/>
            <person name="Lopez P.J."/>
            <person name="Lucas S."/>
            <person name="Mangogna M."/>
            <person name="McGinnis K."/>
            <person name="Medlin L.K."/>
            <person name="Montsant A."/>
            <person name="Oudot-Le Secq M.P."/>
            <person name="Napoli C."/>
            <person name="Obornik M."/>
            <person name="Parker M.S."/>
            <person name="Petit J.L."/>
            <person name="Porcel B.M."/>
            <person name="Poulsen N."/>
            <person name="Robison M."/>
            <person name="Rychlewski L."/>
            <person name="Rynearson T.A."/>
            <person name="Schmutz J."/>
            <person name="Shapiro H."/>
            <person name="Siaut M."/>
            <person name="Stanley M."/>
            <person name="Sussman M.R."/>
            <person name="Taylor A.R."/>
            <person name="Vardi A."/>
            <person name="von Dassow P."/>
            <person name="Vyverman W."/>
            <person name="Willis A."/>
            <person name="Wyrwicz L.S."/>
            <person name="Rokhsar D.S."/>
            <person name="Weissenbach J."/>
            <person name="Armbrust E.V."/>
            <person name="Green B.R."/>
            <person name="Van de Peer Y."/>
            <person name="Grigoriev I.V."/>
        </authorList>
    </citation>
    <scope>NUCLEOTIDE SEQUENCE [LARGE SCALE GENOMIC DNA]</scope>
    <source>
        <strain evidence="2 3">CCAP 1055/1</strain>
    </source>
</reference>
<feature type="compositionally biased region" description="Low complexity" evidence="1">
    <location>
        <begin position="1"/>
        <end position="15"/>
    </location>
</feature>
<dbReference type="eggNOG" id="ENOG502S5ZB">
    <property type="taxonomic scope" value="Eukaryota"/>
</dbReference>
<dbReference type="OrthoDB" id="73141at2759"/>
<name>B7GA42_PHATC</name>
<proteinExistence type="predicted"/>
<dbReference type="RefSeq" id="XP_002184002.1">
    <property type="nucleotide sequence ID" value="XM_002183966.1"/>
</dbReference>
<evidence type="ECO:0000256" key="1">
    <source>
        <dbReference type="SAM" id="MobiDB-lite"/>
    </source>
</evidence>